<evidence type="ECO:0000313" key="2">
    <source>
        <dbReference type="EMBL" id="WIX82716.1"/>
    </source>
</evidence>
<keyword evidence="1" id="KW-0812">Transmembrane</keyword>
<dbReference type="KEGG" id="acab:QRX50_19015"/>
<keyword evidence="1" id="KW-0472">Membrane</keyword>
<dbReference type="EMBL" id="CP127294">
    <property type="protein sequence ID" value="WIX82716.1"/>
    <property type="molecule type" value="Genomic_DNA"/>
</dbReference>
<dbReference type="RefSeq" id="WP_285973281.1">
    <property type="nucleotide sequence ID" value="NZ_CP127294.1"/>
</dbReference>
<feature type="transmembrane region" description="Helical" evidence="1">
    <location>
        <begin position="20"/>
        <end position="42"/>
    </location>
</feature>
<reference evidence="2 3" key="1">
    <citation type="submission" date="2023-06" db="EMBL/GenBank/DDBJ databases">
        <authorList>
            <person name="Oyuntsetseg B."/>
            <person name="Kim S.B."/>
        </authorList>
    </citation>
    <scope>NUCLEOTIDE SEQUENCE [LARGE SCALE GENOMIC DNA]</scope>
    <source>
        <strain evidence="2 3">2-15</strain>
    </source>
</reference>
<sequence length="98" mass="10027">MQRSPETAHTPHLSRKAWVIPAAAAGFALFVAAGARVAAIFAESMMSGVALIGSWLILALGLAYAGTRLRPGLGAALFVGFAVGVLAVAFFGGMHMLT</sequence>
<feature type="transmembrane region" description="Helical" evidence="1">
    <location>
        <begin position="73"/>
        <end position="97"/>
    </location>
</feature>
<proteinExistence type="predicted"/>
<keyword evidence="3" id="KW-1185">Reference proteome</keyword>
<gene>
    <name evidence="2" type="ORF">QRX50_19015</name>
</gene>
<dbReference type="AlphaFoldDB" id="A0A9Y2IPE3"/>
<evidence type="ECO:0000256" key="1">
    <source>
        <dbReference type="SAM" id="Phobius"/>
    </source>
</evidence>
<dbReference type="Proteomes" id="UP001236014">
    <property type="component" value="Chromosome"/>
</dbReference>
<feature type="transmembrane region" description="Helical" evidence="1">
    <location>
        <begin position="49"/>
        <end position="67"/>
    </location>
</feature>
<evidence type="ECO:0000313" key="3">
    <source>
        <dbReference type="Proteomes" id="UP001236014"/>
    </source>
</evidence>
<protein>
    <submittedName>
        <fullName evidence="2">Uncharacterized protein</fullName>
    </submittedName>
</protein>
<keyword evidence="1" id="KW-1133">Transmembrane helix</keyword>
<name>A0A9Y2IPE3_9PSEU</name>
<organism evidence="2 3">
    <name type="scientific">Amycolatopsis carbonis</name>
    <dbReference type="NCBI Taxonomy" id="715471"/>
    <lineage>
        <taxon>Bacteria</taxon>
        <taxon>Bacillati</taxon>
        <taxon>Actinomycetota</taxon>
        <taxon>Actinomycetes</taxon>
        <taxon>Pseudonocardiales</taxon>
        <taxon>Pseudonocardiaceae</taxon>
        <taxon>Amycolatopsis</taxon>
    </lineage>
</organism>
<accession>A0A9Y2IPE3</accession>